<dbReference type="PANTHER" id="PTHR43798:SF33">
    <property type="entry name" value="HYDROLASE, PUTATIVE (AFU_ORTHOLOGUE AFUA_2G14860)-RELATED"/>
    <property type="match status" value="1"/>
</dbReference>
<keyword evidence="4" id="KW-0378">Hydrolase</keyword>
<proteinExistence type="inferred from homology"/>
<dbReference type="STRING" id="569365.A0A0D2BXL3"/>
<protein>
    <recommendedName>
        <fullName evidence="5">Haloalkane dehalogenase</fullName>
        <ecNumber evidence="3">3.8.1.5</ecNumber>
    </recommendedName>
</protein>
<evidence type="ECO:0000256" key="4">
    <source>
        <dbReference type="ARBA" id="ARBA00022801"/>
    </source>
</evidence>
<dbReference type="GO" id="GO:0018786">
    <property type="term" value="F:haloalkane dehalogenase activity"/>
    <property type="evidence" value="ECO:0007669"/>
    <property type="project" value="UniProtKB-EC"/>
</dbReference>
<dbReference type="InterPro" id="IPR023594">
    <property type="entry name" value="Haloalkane_dehalogenase_2"/>
</dbReference>
<dbReference type="Proteomes" id="UP000054466">
    <property type="component" value="Unassembled WGS sequence"/>
</dbReference>
<dbReference type="GO" id="GO:0016020">
    <property type="term" value="C:membrane"/>
    <property type="evidence" value="ECO:0007669"/>
    <property type="project" value="TreeGrafter"/>
</dbReference>
<dbReference type="HOGENOM" id="CLU_020336_13_3_1"/>
<dbReference type="VEuPathDB" id="FungiDB:PV07_11282"/>
<accession>A0A0D2BXL3</accession>
<evidence type="ECO:0000259" key="6">
    <source>
        <dbReference type="Pfam" id="PF00561"/>
    </source>
</evidence>
<gene>
    <name evidence="7" type="ORF">PV07_11282</name>
</gene>
<dbReference type="InterPro" id="IPR029058">
    <property type="entry name" value="AB_hydrolase_fold"/>
</dbReference>
<comment type="subunit">
    <text evidence="2">Monomer.</text>
</comment>
<evidence type="ECO:0000256" key="5">
    <source>
        <dbReference type="ARBA" id="ARBA00040785"/>
    </source>
</evidence>
<dbReference type="OrthoDB" id="284184at2759"/>
<dbReference type="SUPFAM" id="SSF53474">
    <property type="entry name" value="alpha/beta-Hydrolases"/>
    <property type="match status" value="1"/>
</dbReference>
<sequence length="299" mass="33687">MTAQEISAEFKFEQRSINVLDSTIAFVDTGKVQSGHTCIFLHGNPTSAYLWRNIIPHVAPQARCIAPDLIGMGRSGKPENIEYRFTDHRRYVEAFLKIVVPDDRVVLVLHDWGAALGLDWARYNENRVAGLVLMEFVRSFPSWDAFPEAARATFQAFRSPELGRRLLIEQNAFVEEFLPAGVVRKLTETEMDHYRQAFLSEASREPIWRWPNELPVGGTPVDVARILSDGHHWLLQTPVPKILFWATPGGLLSPEDAAGYARTMKNARAIDIGAGIHYLQEDNPHLIGTEISKWLASGM</sequence>
<dbReference type="EMBL" id="KN847046">
    <property type="protein sequence ID" value="KIW23050.1"/>
    <property type="molecule type" value="Genomic_DNA"/>
</dbReference>
<organism evidence="7 8">
    <name type="scientific">Cladophialophora immunda</name>
    <dbReference type="NCBI Taxonomy" id="569365"/>
    <lineage>
        <taxon>Eukaryota</taxon>
        <taxon>Fungi</taxon>
        <taxon>Dikarya</taxon>
        <taxon>Ascomycota</taxon>
        <taxon>Pezizomycotina</taxon>
        <taxon>Eurotiomycetes</taxon>
        <taxon>Chaetothyriomycetidae</taxon>
        <taxon>Chaetothyriales</taxon>
        <taxon>Herpotrichiellaceae</taxon>
        <taxon>Cladophialophora</taxon>
    </lineage>
</organism>
<evidence type="ECO:0000256" key="2">
    <source>
        <dbReference type="ARBA" id="ARBA00011245"/>
    </source>
</evidence>
<dbReference type="NCBIfam" id="NF002938">
    <property type="entry name" value="PRK03592.1"/>
    <property type="match status" value="1"/>
</dbReference>
<keyword evidence="8" id="KW-1185">Reference proteome</keyword>
<dbReference type="InterPro" id="IPR000639">
    <property type="entry name" value="Epox_hydrolase-like"/>
</dbReference>
<dbReference type="InterPro" id="IPR000073">
    <property type="entry name" value="AB_hydrolase_1"/>
</dbReference>
<dbReference type="EC" id="3.8.1.5" evidence="3"/>
<dbReference type="Pfam" id="PF00561">
    <property type="entry name" value="Abhydrolase_1"/>
    <property type="match status" value="1"/>
</dbReference>
<dbReference type="AlphaFoldDB" id="A0A0D2BXL3"/>
<dbReference type="PANTHER" id="PTHR43798">
    <property type="entry name" value="MONOACYLGLYCEROL LIPASE"/>
    <property type="match status" value="1"/>
</dbReference>
<dbReference type="RefSeq" id="XP_016243266.1">
    <property type="nucleotide sequence ID" value="XM_016398704.1"/>
</dbReference>
<reference evidence="7 8" key="1">
    <citation type="submission" date="2015-01" db="EMBL/GenBank/DDBJ databases">
        <title>The Genome Sequence of Cladophialophora immunda CBS83496.</title>
        <authorList>
            <consortium name="The Broad Institute Genomics Platform"/>
            <person name="Cuomo C."/>
            <person name="de Hoog S."/>
            <person name="Gorbushina A."/>
            <person name="Stielow B."/>
            <person name="Teixiera M."/>
            <person name="Abouelleil A."/>
            <person name="Chapman S.B."/>
            <person name="Priest M."/>
            <person name="Young S.K."/>
            <person name="Wortman J."/>
            <person name="Nusbaum C."/>
            <person name="Birren B."/>
        </authorList>
    </citation>
    <scope>NUCLEOTIDE SEQUENCE [LARGE SCALE GENOMIC DNA]</scope>
    <source>
        <strain evidence="7 8">CBS 83496</strain>
    </source>
</reference>
<dbReference type="GeneID" id="27350476"/>
<dbReference type="HAMAP" id="MF_01231">
    <property type="entry name" value="Haloalk_dehal_type2"/>
    <property type="match status" value="1"/>
</dbReference>
<evidence type="ECO:0000256" key="1">
    <source>
        <dbReference type="ARBA" id="ARBA00007213"/>
    </source>
</evidence>
<evidence type="ECO:0000256" key="3">
    <source>
        <dbReference type="ARBA" id="ARBA00012065"/>
    </source>
</evidence>
<comment type="similarity">
    <text evidence="1">Belongs to the haloalkane dehalogenase family. Type 2 subfamily.</text>
</comment>
<dbReference type="InterPro" id="IPR050266">
    <property type="entry name" value="AB_hydrolase_sf"/>
</dbReference>
<feature type="domain" description="AB hydrolase-1" evidence="6">
    <location>
        <begin position="39"/>
        <end position="284"/>
    </location>
</feature>
<name>A0A0D2BXL3_9EURO</name>
<evidence type="ECO:0000313" key="7">
    <source>
        <dbReference type="EMBL" id="KIW23050.1"/>
    </source>
</evidence>
<evidence type="ECO:0000313" key="8">
    <source>
        <dbReference type="Proteomes" id="UP000054466"/>
    </source>
</evidence>
<dbReference type="SMR" id="A0A0D2BXL3"/>
<dbReference type="PRINTS" id="PR00412">
    <property type="entry name" value="EPOXHYDRLASE"/>
</dbReference>
<dbReference type="Gene3D" id="3.40.50.1820">
    <property type="entry name" value="alpha/beta hydrolase"/>
    <property type="match status" value="1"/>
</dbReference>